<evidence type="ECO:0000313" key="2">
    <source>
        <dbReference type="EMBL" id="CAL1284264.1"/>
    </source>
</evidence>
<comment type="caution">
    <text evidence="2">The sequence shown here is derived from an EMBL/GenBank/DDBJ whole genome shotgun (WGS) entry which is preliminary data.</text>
</comment>
<reference evidence="2 3" key="1">
    <citation type="submission" date="2024-04" db="EMBL/GenBank/DDBJ databases">
        <authorList>
            <person name="Rising A."/>
            <person name="Reimegard J."/>
            <person name="Sonavane S."/>
            <person name="Akerstrom W."/>
            <person name="Nylinder S."/>
            <person name="Hedman E."/>
            <person name="Kallberg Y."/>
        </authorList>
    </citation>
    <scope>NUCLEOTIDE SEQUENCE [LARGE SCALE GENOMIC DNA]</scope>
</reference>
<feature type="compositionally biased region" description="Polar residues" evidence="1">
    <location>
        <begin position="56"/>
        <end position="67"/>
    </location>
</feature>
<feature type="compositionally biased region" description="Acidic residues" evidence="1">
    <location>
        <begin position="44"/>
        <end position="55"/>
    </location>
</feature>
<evidence type="ECO:0000256" key="1">
    <source>
        <dbReference type="SAM" id="MobiDB-lite"/>
    </source>
</evidence>
<sequence>MQWVGTRWFTSNEDQPIVPLQESQRCSSEQSHSQGDVSERINSDEADDVDVESLDQAETMSKATQTHDLPPIQVKTSTLPTERITEPGSLASFNASQNKVDKTSRRTASNLSTVSNLMSITTRSGRKYYKN</sequence>
<evidence type="ECO:0000313" key="3">
    <source>
        <dbReference type="Proteomes" id="UP001497382"/>
    </source>
</evidence>
<feature type="compositionally biased region" description="Polar residues" evidence="1">
    <location>
        <begin position="21"/>
        <end position="36"/>
    </location>
</feature>
<feature type="region of interest" description="Disordered" evidence="1">
    <location>
        <begin position="1"/>
        <end position="107"/>
    </location>
</feature>
<dbReference type="Proteomes" id="UP001497382">
    <property type="component" value="Unassembled WGS sequence"/>
</dbReference>
<keyword evidence="3" id="KW-1185">Reference proteome</keyword>
<name>A0AAV2AM43_9ARAC</name>
<dbReference type="AlphaFoldDB" id="A0AAV2AM43"/>
<accession>A0AAV2AM43</accession>
<organism evidence="2 3">
    <name type="scientific">Larinioides sclopetarius</name>
    <dbReference type="NCBI Taxonomy" id="280406"/>
    <lineage>
        <taxon>Eukaryota</taxon>
        <taxon>Metazoa</taxon>
        <taxon>Ecdysozoa</taxon>
        <taxon>Arthropoda</taxon>
        <taxon>Chelicerata</taxon>
        <taxon>Arachnida</taxon>
        <taxon>Araneae</taxon>
        <taxon>Araneomorphae</taxon>
        <taxon>Entelegynae</taxon>
        <taxon>Araneoidea</taxon>
        <taxon>Araneidae</taxon>
        <taxon>Larinioides</taxon>
    </lineage>
</organism>
<gene>
    <name evidence="2" type="ORF">LARSCL_LOCUS13049</name>
</gene>
<dbReference type="EMBL" id="CAXIEN010000177">
    <property type="protein sequence ID" value="CAL1284264.1"/>
    <property type="molecule type" value="Genomic_DNA"/>
</dbReference>
<proteinExistence type="predicted"/>
<protein>
    <submittedName>
        <fullName evidence="2">Uncharacterized protein</fullName>
    </submittedName>
</protein>